<dbReference type="InterPro" id="IPR041715">
    <property type="entry name" value="HisRS-like_core"/>
</dbReference>
<evidence type="ECO:0000256" key="1">
    <source>
        <dbReference type="ARBA" id="ARBA00012815"/>
    </source>
</evidence>
<dbReference type="EC" id="6.1.1.21" evidence="1"/>
<evidence type="ECO:0000259" key="4">
    <source>
        <dbReference type="Pfam" id="PF13393"/>
    </source>
</evidence>
<dbReference type="InterPro" id="IPR045864">
    <property type="entry name" value="aa-tRNA-synth_II/BPL/LPL"/>
</dbReference>
<accession>A0A8H5AY41</accession>
<evidence type="ECO:0000313" key="5">
    <source>
        <dbReference type="EMBL" id="KAF5312811.1"/>
    </source>
</evidence>
<feature type="binding site" evidence="3">
    <location>
        <begin position="85"/>
        <end position="87"/>
    </location>
    <ligand>
        <name>L-histidine</name>
        <dbReference type="ChEBI" id="CHEBI:57595"/>
    </ligand>
</feature>
<name>A0A8H5AY41_9AGAR</name>
<feature type="domain" description="Class II Histidinyl-tRNA synthetase (HisRS)-like catalytic core" evidence="4">
    <location>
        <begin position="16"/>
        <end position="114"/>
    </location>
</feature>
<dbReference type="PANTHER" id="PTHR11476:SF7">
    <property type="entry name" value="HISTIDINE--TRNA LIGASE"/>
    <property type="match status" value="1"/>
</dbReference>
<dbReference type="Proteomes" id="UP000567179">
    <property type="component" value="Unassembled WGS sequence"/>
</dbReference>
<reference evidence="5 6" key="1">
    <citation type="journal article" date="2020" name="ISME J.">
        <title>Uncovering the hidden diversity of litter-decomposition mechanisms in mushroom-forming fungi.</title>
        <authorList>
            <person name="Floudas D."/>
            <person name="Bentzer J."/>
            <person name="Ahren D."/>
            <person name="Johansson T."/>
            <person name="Persson P."/>
            <person name="Tunlid A."/>
        </authorList>
    </citation>
    <scope>NUCLEOTIDE SEQUENCE [LARGE SCALE GENOMIC DNA]</scope>
    <source>
        <strain evidence="5 6">CBS 101986</strain>
    </source>
</reference>
<comment type="catalytic activity">
    <reaction evidence="2">
        <text>tRNA(His) + L-histidine + ATP = L-histidyl-tRNA(His) + AMP + diphosphate + H(+)</text>
        <dbReference type="Rhea" id="RHEA:17313"/>
        <dbReference type="Rhea" id="RHEA-COMP:9665"/>
        <dbReference type="Rhea" id="RHEA-COMP:9689"/>
        <dbReference type="ChEBI" id="CHEBI:15378"/>
        <dbReference type="ChEBI" id="CHEBI:30616"/>
        <dbReference type="ChEBI" id="CHEBI:33019"/>
        <dbReference type="ChEBI" id="CHEBI:57595"/>
        <dbReference type="ChEBI" id="CHEBI:78442"/>
        <dbReference type="ChEBI" id="CHEBI:78527"/>
        <dbReference type="ChEBI" id="CHEBI:456215"/>
        <dbReference type="EC" id="6.1.1.21"/>
    </reaction>
</comment>
<sequence length="449" mass="48864">MEIAVEDGQGARAIIGTRDYGPAEIFCRAHIEKVVKDVFATFGGACLDMPVFERKDVLTDKYGEDAKLFFDLLDQSGEQLALRYDHTVPLARYLAMQGGVAPAHKLWQIGKVLDVGEFTGKLNHRKIQDGIFEVCGVPAEKIRSISSAVDKLDKMAWADVKKEMTDEKGLEGAITDKIDEHVKYKGGPDLLAKLEPDTALTGNKSAKAGISEMSILFGLLEAYGVVDKISFDLSLTRGRDYNARVIYPAILDANALLALQASNALAELFLPTLAPEISAPSTVLAPASKESRSKLTENAATRILKRTRKKATDPSISNLSFKEAKKALELLGRAPCIGVSIGMDRIFAIVWPKLVQRAGGGAGQGKQMMAHHMSSSRMASFQFSGSWTPILSVRLSELISFAVILGAVELAFGFVTVKELKQEIKDGAKTKTEGADKGMQVKRENLVRY</sequence>
<protein>
    <recommendedName>
        <fullName evidence="1">histidine--tRNA ligase</fullName>
        <ecNumber evidence="1">6.1.1.21</ecNumber>
    </recommendedName>
</protein>
<dbReference type="AlphaFoldDB" id="A0A8H5AY41"/>
<dbReference type="GO" id="GO:0004821">
    <property type="term" value="F:histidine-tRNA ligase activity"/>
    <property type="evidence" value="ECO:0007669"/>
    <property type="project" value="UniProtKB-EC"/>
</dbReference>
<dbReference type="GO" id="GO:0005829">
    <property type="term" value="C:cytosol"/>
    <property type="evidence" value="ECO:0007669"/>
    <property type="project" value="TreeGrafter"/>
</dbReference>
<dbReference type="InterPro" id="IPR004516">
    <property type="entry name" value="HisRS/HisZ"/>
</dbReference>
<dbReference type="Pfam" id="PF13393">
    <property type="entry name" value="tRNA-synt_His"/>
    <property type="match status" value="1"/>
</dbReference>
<organism evidence="5 6">
    <name type="scientific">Psilocybe cf. subviscida</name>
    <dbReference type="NCBI Taxonomy" id="2480587"/>
    <lineage>
        <taxon>Eukaryota</taxon>
        <taxon>Fungi</taxon>
        <taxon>Dikarya</taxon>
        <taxon>Basidiomycota</taxon>
        <taxon>Agaricomycotina</taxon>
        <taxon>Agaricomycetes</taxon>
        <taxon>Agaricomycetidae</taxon>
        <taxon>Agaricales</taxon>
        <taxon>Agaricineae</taxon>
        <taxon>Strophariaceae</taxon>
        <taxon>Psilocybe</taxon>
    </lineage>
</organism>
<comment type="caution">
    <text evidence="5">The sequence shown here is derived from an EMBL/GenBank/DDBJ whole genome shotgun (WGS) entry which is preliminary data.</text>
</comment>
<dbReference type="GO" id="GO:0005739">
    <property type="term" value="C:mitochondrion"/>
    <property type="evidence" value="ECO:0007669"/>
    <property type="project" value="TreeGrafter"/>
</dbReference>
<dbReference type="OrthoDB" id="3022109at2759"/>
<dbReference type="EMBL" id="JAACJJ010000056">
    <property type="protein sequence ID" value="KAF5312811.1"/>
    <property type="molecule type" value="Genomic_DNA"/>
</dbReference>
<dbReference type="GO" id="GO:0006427">
    <property type="term" value="P:histidyl-tRNA aminoacylation"/>
    <property type="evidence" value="ECO:0007669"/>
    <property type="project" value="TreeGrafter"/>
</dbReference>
<gene>
    <name evidence="5" type="ORF">D9619_002357</name>
</gene>
<dbReference type="PANTHER" id="PTHR11476">
    <property type="entry name" value="HISTIDYL-TRNA SYNTHETASE"/>
    <property type="match status" value="1"/>
</dbReference>
<dbReference type="Gene3D" id="3.30.930.10">
    <property type="entry name" value="Bira Bifunctional Protein, Domain 2"/>
    <property type="match status" value="2"/>
</dbReference>
<evidence type="ECO:0000313" key="6">
    <source>
        <dbReference type="Proteomes" id="UP000567179"/>
    </source>
</evidence>
<dbReference type="PIRSF" id="PIRSF001549">
    <property type="entry name" value="His-tRNA_synth"/>
    <property type="match status" value="1"/>
</dbReference>
<keyword evidence="6" id="KW-1185">Reference proteome</keyword>
<feature type="binding site" evidence="3">
    <location>
        <position position="237"/>
    </location>
    <ligand>
        <name>L-histidine</name>
        <dbReference type="ChEBI" id="CHEBI:57595"/>
    </ligand>
</feature>
<proteinExistence type="predicted"/>
<evidence type="ECO:0000256" key="2">
    <source>
        <dbReference type="ARBA" id="ARBA00047639"/>
    </source>
</evidence>
<dbReference type="GO" id="GO:0003723">
    <property type="term" value="F:RNA binding"/>
    <property type="evidence" value="ECO:0007669"/>
    <property type="project" value="TreeGrafter"/>
</dbReference>
<dbReference type="GO" id="GO:0032543">
    <property type="term" value="P:mitochondrial translation"/>
    <property type="evidence" value="ECO:0007669"/>
    <property type="project" value="TreeGrafter"/>
</dbReference>
<evidence type="ECO:0000256" key="3">
    <source>
        <dbReference type="PIRSR" id="PIRSR001549-1"/>
    </source>
</evidence>
<dbReference type="SUPFAM" id="SSF55681">
    <property type="entry name" value="Class II aaRS and biotin synthetases"/>
    <property type="match status" value="1"/>
</dbReference>